<dbReference type="Gene3D" id="2.160.20.10">
    <property type="entry name" value="Single-stranded right-handed beta-helix, Pectin lyase-like"/>
    <property type="match status" value="1"/>
</dbReference>
<feature type="region of interest" description="Disordered" evidence="1">
    <location>
        <begin position="1859"/>
        <end position="1880"/>
    </location>
</feature>
<dbReference type="Proteomes" id="UP000008917">
    <property type="component" value="Chromosome"/>
</dbReference>
<dbReference type="NCBIfam" id="TIGR01731">
    <property type="entry name" value="fil_hemag_20aa"/>
    <property type="match status" value="27"/>
</dbReference>
<dbReference type="InterPro" id="IPR010069">
    <property type="entry name" value="CdiA_FHA1_rpt"/>
</dbReference>
<feature type="compositionally biased region" description="Gly residues" evidence="1">
    <location>
        <begin position="436"/>
        <end position="450"/>
    </location>
</feature>
<dbReference type="Pfam" id="PF13332">
    <property type="entry name" value="Fil_haemagg_2"/>
    <property type="match status" value="3"/>
</dbReference>
<dbReference type="Pfam" id="PF13018">
    <property type="entry name" value="ESPR"/>
    <property type="match status" value="1"/>
</dbReference>
<name>E6V3Y7_VARPE</name>
<dbReference type="OrthoDB" id="5666689at2"/>
<gene>
    <name evidence="3" type="ordered locus">Varpa_3933</name>
</gene>
<feature type="domain" description="Filamentous haemagglutinin FhaB/tRNA nuclease CdiA-like TPS" evidence="2">
    <location>
        <begin position="80"/>
        <end position="200"/>
    </location>
</feature>
<dbReference type="NCBIfam" id="TIGR01901">
    <property type="entry name" value="adhes_NPXG"/>
    <property type="match status" value="1"/>
</dbReference>
<evidence type="ECO:0000256" key="1">
    <source>
        <dbReference type="SAM" id="MobiDB-lite"/>
    </source>
</evidence>
<organism evidence="3 4">
    <name type="scientific">Variovorax paradoxus (strain EPS)</name>
    <dbReference type="NCBI Taxonomy" id="595537"/>
    <lineage>
        <taxon>Bacteria</taxon>
        <taxon>Pseudomonadati</taxon>
        <taxon>Pseudomonadota</taxon>
        <taxon>Betaproteobacteria</taxon>
        <taxon>Burkholderiales</taxon>
        <taxon>Comamonadaceae</taxon>
        <taxon>Variovorax</taxon>
    </lineage>
</organism>
<reference evidence="4" key="1">
    <citation type="submission" date="2010-12" db="EMBL/GenBank/DDBJ databases">
        <title>Complete sequence of Variovorax paradoxus EPS.</title>
        <authorList>
            <consortium name="US DOE Joint Genome Institute"/>
            <person name="Lucas S."/>
            <person name="Copeland A."/>
            <person name="Lapidus A."/>
            <person name="Cheng J.-F."/>
            <person name="Goodwin L."/>
            <person name="Pitluck S."/>
            <person name="Teshima H."/>
            <person name="Detter J.C."/>
            <person name="Han C."/>
            <person name="Tapia R."/>
            <person name="Land M."/>
            <person name="Hauser L."/>
            <person name="Kyrpides N."/>
            <person name="Ivanova N."/>
            <person name="Ovchinnikova G."/>
            <person name="Orwin P."/>
            <person name="Han J.-I.G."/>
            <person name="Woyke T."/>
        </authorList>
    </citation>
    <scope>NUCLEOTIDE SEQUENCE [LARGE SCALE GENOMIC DNA]</scope>
    <source>
        <strain evidence="4">EPS</strain>
    </source>
</reference>
<dbReference type="Pfam" id="PF05860">
    <property type="entry name" value="TPS"/>
    <property type="match status" value="1"/>
</dbReference>
<evidence type="ECO:0000259" key="2">
    <source>
        <dbReference type="SMART" id="SM00912"/>
    </source>
</evidence>
<dbReference type="KEGG" id="vpe:Varpa_3933"/>
<dbReference type="RefSeq" id="WP_013542326.1">
    <property type="nucleotide sequence ID" value="NC_014931.1"/>
</dbReference>
<accession>E6V3Y7</accession>
<sequence>MNRHLHRIVFNAARGMRMVVQETATSTGKGKSKATGGSSGAASAAVVALFGLLAALPGQAQIVGAPNVPGNLRPTVLVAPNGVPLINIQSPSAAGVSRNIYNQLNVGPNGAIFNNSRTNVQTQLGGIVQGNPFLATGPARIILNEVNGGNVSQLRGYMEVAGQRAEIIIANPAGINVDGAGFINASRATLTTGTPQLNAFGGLDSFLVRGGTVTINGAGLDASKTDYAAILARAVEANAGIWASELKVVTGANQVSADHSQISPTAGTGAAPTFALDVAALGGMYAGKIVLVGTEAGLGVRNAGTIQAAPGTPALAGAGQLVVTSAGRLENIGTIQAMADANLAASNLANSGRISTGGNLKIATQETLGNSFNGAGGTLEGARVELASTAGNIDNRNGGTIRQTSSAALAISAPALSNTGGGVIGLEPVPETPSQPGGGTSGTGTGGGIATPGTPAAGSGTGSGGTITPAPYVPPSPGTLTAAGTILNDGGRIYAGGPITLQSANISNNGGTLSLASITVNQPTFDNRGGTLNISNGFSANVGSFDNTGGKLNAGTLNIASSGDLVNTDGTLSSAGDASLAVGGKADNTRGTISAMGALTAKVAGATNNTSGTLVSNQGLTLNGGSLDNTKGSIQSAQAGAQLMVTNQLVNGSGGAIGAATDLNVQAGELTNGGSLRGADDLGVAVGGAMTNDGSVTAGRNTTITAASLQSSSAGVLGAGVQNDGKLGAAGNLRVTTSGTLVASGYNIAAGNVALQGASVDLSASETNAANIAITATQGNVVTGSKAKVITPGTLSVTADGQSDQTLVNDAGTLNAGLLDLNASNIANTNGGEIVQTGTGASTIATSGTLNNDGGRIASNGQDLSLRGAVITNTGGRIEHAGAGTLGIAGGSYNAIDGQVTTNKTLTVAMSGAFGQDGAKARVSADRITLDAGALGNRGGQIVQTGADATRITVVGAIDNTAGTLASNGNTNIAAGSLLNQGGTVRAAETSNLDIDVKGQLDNSSKGVIGAGGSATVKALGLNNDKLGNLTASGDLTVDVRDAATNDGGTLAANGNTTLKAGTLDNSLGTVAAVKGHLSVTTTGTTTNAQGTLQAGAKVVLVNAGLVNTGGKVFGGSLSVDTQKNALDNNQGGTLAANSTVDVKSGALNNDAGLIQSGGAMTIDTDGKKLTNTNAASYTTKQGGITSADTLTLKNVGELDNKAGFIGAKNALDASTRAFTNTGGGQVLGQSTVTLDTHGAAYDNTGGETLAVGNLGVNAGTLTNTKGLIRSAATTTLSAASLVNSDTREAEQGIEGQNVDIAAQSILNKSGAIRADQNTTLSSNGTIDNSAGLVSAGKVLTVKDPAVAKTLSVLNTGGTLVGGENVVLDAGSVSWDGKLLSLQDMTLMVTRDIAFAVGSETVANRNLTISTTGDITNSGKLAAGNDLTLSARDINNKATGDIQGKTTTLNASGTLTNRGVIDGGTTRINATTLDNLGTGRIYGDWVAIGAGTLNNGAETVNGVASAGTIAAREHLDIGAGTINNRDGALILSAGNLYVGGKLVDGKASGAASVLNNHAATIEAVQDMDIKANVLNNTNGGVTWTTQTTSDGKQHTEYALPGSSTRYDPSQLVFVTVQGPSVDFEHLMGYLWPSFVSYAAGPVSGQFSGILVPSASYPLSRYGTYYANPPRNSSDLHGTRQINIDFSEDFTEPGAWYSRTDPIWAAFGVTPPATDLPTNDAQLAAYLEAHKRLDASTEAFIRDVYANYARSYYAWAYTESTTTPVLQTSSPARIIAGGKMNIAVGSGTNDMSQILAGGALTVTAGTITNKNVEVSGAQTRTGVQLFQAGLGNGEQISPYNTSVPITVTLAAARQEGKVSVAGSGGSTGTLTPGHTNQGVTGPSDVNASGPTGVAGETGTPVNASGTVSGGATGPIVHPIFEVHLAASSGSTQVVRATLPSLTVPSASLFRTHAEASSHYLIETDPRFANQRNWLSSDYLLNNLGQDPNNTLKRLGDGFYEQRLIREQVAQLTGYRYLDGYDSDDKQYAALMDAGLTFARQYALRPGIALTPAQMAQLTSDIVWLVEQTVTLPDGSTQRVLVPQVYARVKNGDVDGSGALLAGKEVNLKLDGDLVNSGTVAGRRTVSITAENIQNLNGRISGSSLDLKARTDLNNIGGTIDAASQLKIEAGRDINVRTTTSSSGLALDLTPGAVSLRGATIVDRVAGLYVTGSKGVLVASAGRDVNLIGALVANSGKEGTTEIGAGRDINLGTVTTARQDATVRDVGNYRAEASTQEVGTRVEASGDIRLRAQRDVNARAATIDSTDGALEVIAKRDINIVEGRSGTALNAGLQTSDHGFGGSESRKDQGTFGSTDVIGSSLGGKTVVLDAGNDIRIRGSNVVSDKGTELQAGNNITIEAATQSRDSQYVREESNSGIFDGGSGWTWGRQDMRSTSKHDESTAVGSTVGAISGNVTITAGNRYSQVGSDVTAPDGNIDIQARDVQIVEARESSRSESTHSFSQSGITLGFKAPLIDMLRGMEDTAEAMGNTKDDRMKALGAASIGLSGFSAYQDIAQQAATQSPDGTGAVKMGATLTIGSSSSESSRKESSDTSARSRVQAGGNVSIVATGGGRDSNILVRGSQIDAGKNVSLAADNNVTLEAAANTKKESSTSRSSNASIGVGVAFGETNGITLEVAAASQSGRDSGTDGAWTNTTVKAGQQVSIQSGGDTTVRGAIVSGKRVEANVGGNLRIETLQDTSTYHSENSGGGFSGSFCIYACYGGSVSVSANNMRGDGDFASATQQSGFFAGDGGFGVSVRGNTTLIGAAISSKDAAVDEGKNSFNTASLTMTDLVNRDTFKGSGYSFNISTSGGGGAGIGDSDVDRSSTTRSGISGIAGNTAIRTGVDGTNALQMTNRQRAMRDIQAQVLITSQFGSQASRAVGDYAEEQYRTLMRQANAMGPSPERDAMVAEATKWGESGVYRVAAHLVVGGLAGGAGGAAGAGAVAAGAQSLNDLQNSMLDSLIGAGLSPSAARGAASTLGAGFASVIGALAGGAAGAASAYNTDANNRILHPSDTVNAHMLAAQSGGKYSAEEIAQALRWSGVRDASGNVATPSGSWQSYDSATGQAYSSQSPTRTVAGDMVYDPGLRVVANGYALQETPPGAPTRELMNFIVQGTGGARSPYVFDTTGMTYGPTNSSDNPQYFPCASTTCLVYGANWNPNNPTNQAQAEQGRNAVGAVGLIVGAPLVAAYGVPVLMGAGVTAQTIPLTGGVASVAAGKWLGTAGVGFGMGAGFEFVLHNDTMTPSSLFWSGVGGSVGGGVKLSANAYLGLANQWVPTTTANFLTWFAGSQVAGRATRIGTGAASDALTNERSWWNTPINCNNVSGKC</sequence>
<dbReference type="GO" id="GO:0003824">
    <property type="term" value="F:catalytic activity"/>
    <property type="evidence" value="ECO:0007669"/>
    <property type="project" value="UniProtKB-ARBA"/>
</dbReference>
<feature type="region of interest" description="Disordered" evidence="1">
    <location>
        <begin position="2575"/>
        <end position="2600"/>
    </location>
</feature>
<dbReference type="EMBL" id="CP002417">
    <property type="protein sequence ID" value="ADU38106.1"/>
    <property type="molecule type" value="Genomic_DNA"/>
</dbReference>
<dbReference type="STRING" id="595537.Varpa_3933"/>
<dbReference type="InterPro" id="IPR008638">
    <property type="entry name" value="FhaB/CdiA-like_TPS"/>
</dbReference>
<feature type="region of interest" description="Disordered" evidence="1">
    <location>
        <begin position="427"/>
        <end position="470"/>
    </location>
</feature>
<dbReference type="SMART" id="SM00912">
    <property type="entry name" value="Haemagg_act"/>
    <property type="match status" value="1"/>
</dbReference>
<proteinExistence type="predicted"/>
<evidence type="ECO:0000313" key="3">
    <source>
        <dbReference type="EMBL" id="ADU38106.1"/>
    </source>
</evidence>
<reference evidence="3 4" key="2">
    <citation type="journal article" date="2013" name="Genome Announc.">
        <title>Genome of the Root-Associated Plant Growth-Promoting Bacterium Variovorax paradoxus Strain EPS.</title>
        <authorList>
            <person name="Han J.I."/>
            <person name="Spain J.C."/>
            <person name="Leadbetter J.R."/>
            <person name="Ovchinnikova G."/>
            <person name="Goodwin L.A."/>
            <person name="Han C.S."/>
            <person name="Woyke T."/>
            <person name="Davenport K.W."/>
            <person name="Orwin P.M."/>
        </authorList>
    </citation>
    <scope>NUCLEOTIDE SEQUENCE [LARGE SCALE GENOMIC DNA]</scope>
    <source>
        <strain evidence="3 4">EPS</strain>
    </source>
</reference>
<dbReference type="SUPFAM" id="SSF51126">
    <property type="entry name" value="Pectin lyase-like"/>
    <property type="match status" value="1"/>
</dbReference>
<dbReference type="HOGENOM" id="CLU_000043_2_1_4"/>
<dbReference type="InterPro" id="IPR011050">
    <property type="entry name" value="Pectin_lyase_fold/virulence"/>
</dbReference>
<evidence type="ECO:0000313" key="4">
    <source>
        <dbReference type="Proteomes" id="UP000008917"/>
    </source>
</evidence>
<protein>
    <submittedName>
        <fullName evidence="3">Filamentous hemagglutinin family outer membrane protein</fullName>
    </submittedName>
</protein>
<dbReference type="InterPro" id="IPR024973">
    <property type="entry name" value="ESPR"/>
</dbReference>
<dbReference type="eggNOG" id="COG3210">
    <property type="taxonomic scope" value="Bacteria"/>
</dbReference>
<dbReference type="InterPro" id="IPR012334">
    <property type="entry name" value="Pectin_lyas_fold"/>
</dbReference>
<dbReference type="InterPro" id="IPR025157">
    <property type="entry name" value="Hemagglutinin_rpt"/>
</dbReference>